<dbReference type="GO" id="GO:0008270">
    <property type="term" value="F:zinc ion binding"/>
    <property type="evidence" value="ECO:0007669"/>
    <property type="project" value="UniProtKB-KW"/>
</dbReference>
<evidence type="ECO:0000259" key="3">
    <source>
        <dbReference type="PROSITE" id="PS50158"/>
    </source>
</evidence>
<protein>
    <recommendedName>
        <fullName evidence="3">CCHC-type domain-containing protein</fullName>
    </recommendedName>
</protein>
<dbReference type="PANTHER" id="PTHR31286">
    <property type="entry name" value="GLYCINE-RICH CELL WALL STRUCTURAL PROTEIN 1.8-LIKE"/>
    <property type="match status" value="1"/>
</dbReference>
<dbReference type="PANTHER" id="PTHR31286:SF167">
    <property type="entry name" value="OS09G0268800 PROTEIN"/>
    <property type="match status" value="1"/>
</dbReference>
<dbReference type="PROSITE" id="PS50158">
    <property type="entry name" value="ZF_CCHC"/>
    <property type="match status" value="1"/>
</dbReference>
<keyword evidence="1" id="KW-0862">Zinc</keyword>
<reference evidence="5" key="1">
    <citation type="journal article" date="2019" name="Gigascience">
        <title>De novo genome assembly of the endangered Acer yangbiense, a plant species with extremely small populations endemic to Yunnan Province, China.</title>
        <authorList>
            <person name="Yang J."/>
            <person name="Wariss H.M."/>
            <person name="Tao L."/>
            <person name="Zhang R."/>
            <person name="Yun Q."/>
            <person name="Hollingsworth P."/>
            <person name="Dao Z."/>
            <person name="Luo G."/>
            <person name="Guo H."/>
            <person name="Ma Y."/>
            <person name="Sun W."/>
        </authorList>
    </citation>
    <scope>NUCLEOTIDE SEQUENCE [LARGE SCALE GENOMIC DNA]</scope>
    <source>
        <strain evidence="5">cv. Malutang</strain>
    </source>
</reference>
<proteinExistence type="predicted"/>
<sequence>MSANEIASLCENLSIKDEDGAIHQISEEMGIVGVEDVDHCLVGKVLSGKKVNREAFKSVIEHLWSPFGNVEIEVVGENVFMFFFNNSEDRNRVWGRGPWHFDKCLLVLEKPTGTGEITKIAKWMAEQIGEVIEIPTESRDCWGKFLRIKVRIDISKPLKRWLRLSLDKSGNIVVVGLKYERFPEFCYACGRVGHGINECADLEAKKVAMEGNTPRFGSWMRATQSEKSREKSSSQISGGSSVKERSQENNQEMEKTGFLALKASSISAIKTARRKSLSPTTMVASSKFSSGKGKLKTGSFSQVSSSPSLKRSELVPESEAKSCKRRVDFNLTDESKDIKKLKVTILENFLITSAEPGSQARREP</sequence>
<feature type="compositionally biased region" description="Basic and acidic residues" evidence="2">
    <location>
        <begin position="242"/>
        <end position="252"/>
    </location>
</feature>
<feature type="domain" description="CCHC-type" evidence="3">
    <location>
        <begin position="186"/>
        <end position="199"/>
    </location>
</feature>
<dbReference type="InterPro" id="IPR025836">
    <property type="entry name" value="Zn_knuckle_CX2CX4HX4C"/>
</dbReference>
<organism evidence="4 5">
    <name type="scientific">Acer yangbiense</name>
    <dbReference type="NCBI Taxonomy" id="1000413"/>
    <lineage>
        <taxon>Eukaryota</taxon>
        <taxon>Viridiplantae</taxon>
        <taxon>Streptophyta</taxon>
        <taxon>Embryophyta</taxon>
        <taxon>Tracheophyta</taxon>
        <taxon>Spermatophyta</taxon>
        <taxon>Magnoliopsida</taxon>
        <taxon>eudicotyledons</taxon>
        <taxon>Gunneridae</taxon>
        <taxon>Pentapetalae</taxon>
        <taxon>rosids</taxon>
        <taxon>malvids</taxon>
        <taxon>Sapindales</taxon>
        <taxon>Sapindaceae</taxon>
        <taxon>Hippocastanoideae</taxon>
        <taxon>Acereae</taxon>
        <taxon>Acer</taxon>
    </lineage>
</organism>
<dbReference type="InterPro" id="IPR040256">
    <property type="entry name" value="At4g02000-like"/>
</dbReference>
<keyword evidence="5" id="KW-1185">Reference proteome</keyword>
<evidence type="ECO:0000256" key="1">
    <source>
        <dbReference type="PROSITE-ProRule" id="PRU00047"/>
    </source>
</evidence>
<dbReference type="Pfam" id="PF14392">
    <property type="entry name" value="zf-CCHC_4"/>
    <property type="match status" value="1"/>
</dbReference>
<feature type="region of interest" description="Disordered" evidence="2">
    <location>
        <begin position="284"/>
        <end position="317"/>
    </location>
</feature>
<name>A0A5C7H8X5_9ROSI</name>
<feature type="compositionally biased region" description="Low complexity" evidence="2">
    <location>
        <begin position="285"/>
        <end position="301"/>
    </location>
</feature>
<dbReference type="InterPro" id="IPR025558">
    <property type="entry name" value="DUF4283"/>
</dbReference>
<evidence type="ECO:0000313" key="5">
    <source>
        <dbReference type="Proteomes" id="UP000323000"/>
    </source>
</evidence>
<dbReference type="EMBL" id="VAHF01000010">
    <property type="protein sequence ID" value="TXG53199.1"/>
    <property type="molecule type" value="Genomic_DNA"/>
</dbReference>
<evidence type="ECO:0000313" key="4">
    <source>
        <dbReference type="EMBL" id="TXG53199.1"/>
    </source>
</evidence>
<dbReference type="InterPro" id="IPR001878">
    <property type="entry name" value="Znf_CCHC"/>
</dbReference>
<evidence type="ECO:0000256" key="2">
    <source>
        <dbReference type="SAM" id="MobiDB-lite"/>
    </source>
</evidence>
<accession>A0A5C7H8X5</accession>
<keyword evidence="1" id="KW-0479">Metal-binding</keyword>
<feature type="region of interest" description="Disordered" evidence="2">
    <location>
        <begin position="215"/>
        <end position="252"/>
    </location>
</feature>
<keyword evidence="1" id="KW-0863">Zinc-finger</keyword>
<dbReference type="GO" id="GO:0003676">
    <property type="term" value="F:nucleic acid binding"/>
    <property type="evidence" value="ECO:0007669"/>
    <property type="project" value="InterPro"/>
</dbReference>
<dbReference type="Pfam" id="PF14111">
    <property type="entry name" value="DUF4283"/>
    <property type="match status" value="1"/>
</dbReference>
<comment type="caution">
    <text evidence="4">The sequence shown here is derived from an EMBL/GenBank/DDBJ whole genome shotgun (WGS) entry which is preliminary data.</text>
</comment>
<dbReference type="Proteomes" id="UP000323000">
    <property type="component" value="Chromosome 10"/>
</dbReference>
<gene>
    <name evidence="4" type="ORF">EZV62_022368</name>
</gene>
<dbReference type="AlphaFoldDB" id="A0A5C7H8X5"/>